<accession>A0A6N9T2E0</accession>
<dbReference type="InterPro" id="IPR002938">
    <property type="entry name" value="FAD-bd"/>
</dbReference>
<comment type="caution">
    <text evidence="9">The sequence shown here is derived from an EMBL/GenBank/DDBJ whole genome shotgun (WGS) entry which is preliminary data.</text>
</comment>
<gene>
    <name evidence="9" type="ORF">GTK09_07060</name>
</gene>
<evidence type="ECO:0000313" key="10">
    <source>
        <dbReference type="Proteomes" id="UP000469011"/>
    </source>
</evidence>
<keyword evidence="3" id="KW-0274">FAD</keyword>
<keyword evidence="4" id="KW-0560">Oxidoreductase</keyword>
<evidence type="ECO:0000256" key="5">
    <source>
        <dbReference type="ARBA" id="ARBA00023033"/>
    </source>
</evidence>
<keyword evidence="5" id="KW-0503">Monooxygenase</keyword>
<evidence type="ECO:0000256" key="7">
    <source>
        <dbReference type="SAM" id="Phobius"/>
    </source>
</evidence>
<dbReference type="AlphaFoldDB" id="A0A6N9T2E0"/>
<dbReference type="RefSeq" id="WP_163462254.1">
    <property type="nucleotide sequence ID" value="NZ_JAAAMG010000004.1"/>
</dbReference>
<feature type="transmembrane region" description="Helical" evidence="7">
    <location>
        <begin position="6"/>
        <end position="31"/>
    </location>
</feature>
<dbReference type="PANTHER" id="PTHR13789">
    <property type="entry name" value="MONOOXYGENASE"/>
    <property type="match status" value="1"/>
</dbReference>
<dbReference type="InterPro" id="IPR036188">
    <property type="entry name" value="FAD/NAD-bd_sf"/>
</dbReference>
<evidence type="ECO:0000256" key="2">
    <source>
        <dbReference type="ARBA" id="ARBA00022630"/>
    </source>
</evidence>
<keyword evidence="7" id="KW-0472">Membrane</keyword>
<evidence type="ECO:0000256" key="6">
    <source>
        <dbReference type="SAM" id="MobiDB-lite"/>
    </source>
</evidence>
<dbReference type="Gene3D" id="3.50.50.60">
    <property type="entry name" value="FAD/NAD(P)-binding domain"/>
    <property type="match status" value="1"/>
</dbReference>
<name>A0A6N9T2E0_9HYPH</name>
<dbReference type="PRINTS" id="PR00420">
    <property type="entry name" value="RNGMNOXGNASE"/>
</dbReference>
<sequence length="412" mass="42879">MSHDQSIPAIVIAGGGIAGLTAALCLARVGLASTIYERASELSEVGAGLQLSPNALSVMDRLGLLPALQEVGVAANHVSLKHGASGRTIAEVPVHAGDGTPYLSLHRADLQAVLLQAVACEPKISLRLGAEIVGVRPGEDAVDFGLANGGGTVVADILIAADGVRSTVVRQLGLAPAAPTGTTAWRTTIETEGEAGSVAGIRAWLGPKRHAIAYPIRAGRAVNLVLIARSEEGPDAASRVPAGFSHWDEQLLRLIGRASAPTPWPLFGAPASRAFALGNGRIVLVGDAAHAMAPYAAQGAGMAIEDVAVLADAVARTNAPRAAAERYEAERRPRIDKVRKRVGFHRFVYHLAPPFSLGRDMALALRPRDALRADLAWLYDWRAPVLATDRPGVAGIDGPDGTERGAASDRLP</sequence>
<dbReference type="EMBL" id="JAAAMG010000004">
    <property type="protein sequence ID" value="NDW04186.1"/>
    <property type="molecule type" value="Genomic_DNA"/>
</dbReference>
<dbReference type="GO" id="GO:0004497">
    <property type="term" value="F:monooxygenase activity"/>
    <property type="evidence" value="ECO:0007669"/>
    <property type="project" value="UniProtKB-KW"/>
</dbReference>
<dbReference type="GO" id="GO:0071949">
    <property type="term" value="F:FAD binding"/>
    <property type="evidence" value="ECO:0007669"/>
    <property type="project" value="InterPro"/>
</dbReference>
<dbReference type="Pfam" id="PF01494">
    <property type="entry name" value="FAD_binding_3"/>
    <property type="match status" value="1"/>
</dbReference>
<keyword evidence="2" id="KW-0285">Flavoprotein</keyword>
<reference evidence="9 10" key="1">
    <citation type="submission" date="2020-01" db="EMBL/GenBank/DDBJ databases">
        <title>Jiella pacifica sp. nov.</title>
        <authorList>
            <person name="Xue Z."/>
            <person name="Zhu S."/>
            <person name="Chen J."/>
            <person name="Yang J."/>
        </authorList>
    </citation>
    <scope>NUCLEOTIDE SEQUENCE [LARGE SCALE GENOMIC DNA]</scope>
    <source>
        <strain evidence="9 10">40Bstr34</strain>
    </source>
</reference>
<evidence type="ECO:0000256" key="4">
    <source>
        <dbReference type="ARBA" id="ARBA00023002"/>
    </source>
</evidence>
<evidence type="ECO:0000256" key="3">
    <source>
        <dbReference type="ARBA" id="ARBA00022827"/>
    </source>
</evidence>
<keyword evidence="7" id="KW-0812">Transmembrane</keyword>
<dbReference type="SUPFAM" id="SSF54373">
    <property type="entry name" value="FAD-linked reductases, C-terminal domain"/>
    <property type="match status" value="1"/>
</dbReference>
<dbReference type="PANTHER" id="PTHR13789:SF318">
    <property type="entry name" value="GERANYLGERANYL DIPHOSPHATE REDUCTASE"/>
    <property type="match status" value="1"/>
</dbReference>
<comment type="cofactor">
    <cofactor evidence="1">
        <name>FAD</name>
        <dbReference type="ChEBI" id="CHEBI:57692"/>
    </cofactor>
</comment>
<keyword evidence="10" id="KW-1185">Reference proteome</keyword>
<feature type="region of interest" description="Disordered" evidence="6">
    <location>
        <begin position="392"/>
        <end position="412"/>
    </location>
</feature>
<keyword evidence="7" id="KW-1133">Transmembrane helix</keyword>
<organism evidence="9 10">
    <name type="scientific">Jiella pacifica</name>
    <dbReference type="NCBI Taxonomy" id="2696469"/>
    <lineage>
        <taxon>Bacteria</taxon>
        <taxon>Pseudomonadati</taxon>
        <taxon>Pseudomonadota</taxon>
        <taxon>Alphaproteobacteria</taxon>
        <taxon>Hyphomicrobiales</taxon>
        <taxon>Aurantimonadaceae</taxon>
        <taxon>Jiella</taxon>
    </lineage>
</organism>
<evidence type="ECO:0000256" key="1">
    <source>
        <dbReference type="ARBA" id="ARBA00001974"/>
    </source>
</evidence>
<evidence type="ECO:0000313" key="9">
    <source>
        <dbReference type="EMBL" id="NDW04186.1"/>
    </source>
</evidence>
<protein>
    <recommendedName>
        <fullName evidence="8">FAD-binding domain-containing protein</fullName>
    </recommendedName>
</protein>
<feature type="domain" description="FAD-binding" evidence="8">
    <location>
        <begin position="10"/>
        <end position="339"/>
    </location>
</feature>
<feature type="compositionally biased region" description="Basic and acidic residues" evidence="6">
    <location>
        <begin position="401"/>
        <end position="412"/>
    </location>
</feature>
<dbReference type="InterPro" id="IPR050493">
    <property type="entry name" value="FAD-dep_Monooxygenase_BioMet"/>
</dbReference>
<evidence type="ECO:0000259" key="8">
    <source>
        <dbReference type="Pfam" id="PF01494"/>
    </source>
</evidence>
<proteinExistence type="predicted"/>
<dbReference type="SUPFAM" id="SSF51905">
    <property type="entry name" value="FAD/NAD(P)-binding domain"/>
    <property type="match status" value="1"/>
</dbReference>
<dbReference type="Proteomes" id="UP000469011">
    <property type="component" value="Unassembled WGS sequence"/>
</dbReference>